<name>A0A6B3LMS7_9BACT</name>
<keyword evidence="3" id="KW-1185">Reference proteome</keyword>
<evidence type="ECO:0000256" key="1">
    <source>
        <dbReference type="SAM" id="Phobius"/>
    </source>
</evidence>
<dbReference type="AlphaFoldDB" id="A0A6B3LMS7"/>
<gene>
    <name evidence="2" type="ORF">GXP69_05770</name>
</gene>
<keyword evidence="1" id="KW-1133">Transmembrane helix</keyword>
<sequence>MPDCSSKFEELKALFKLHELSAQALQIYAQIASFRETITKLPKVLPVRHHHFEDKSKSFVIGGIVCLLVTAISEGLCISLHRENSRLRESDVRYWMIRQTYPNTGRWVDSVYHLDPNEKDRRIRQLEAKDSDL</sequence>
<evidence type="ECO:0000313" key="3">
    <source>
        <dbReference type="Proteomes" id="UP000474777"/>
    </source>
</evidence>
<reference evidence="2 3" key="1">
    <citation type="submission" date="2020-02" db="EMBL/GenBank/DDBJ databases">
        <authorList>
            <person name="Kim M.K."/>
        </authorList>
    </citation>
    <scope>NUCLEOTIDE SEQUENCE [LARGE SCALE GENOMIC DNA]</scope>
    <source>
        <strain evidence="2 3">BT327</strain>
    </source>
</reference>
<proteinExistence type="predicted"/>
<keyword evidence="1" id="KW-0472">Membrane</keyword>
<organism evidence="2 3">
    <name type="scientific">Pontibacter burrus</name>
    <dbReference type="NCBI Taxonomy" id="2704466"/>
    <lineage>
        <taxon>Bacteria</taxon>
        <taxon>Pseudomonadati</taxon>
        <taxon>Bacteroidota</taxon>
        <taxon>Cytophagia</taxon>
        <taxon>Cytophagales</taxon>
        <taxon>Hymenobacteraceae</taxon>
        <taxon>Pontibacter</taxon>
    </lineage>
</organism>
<evidence type="ECO:0000313" key="2">
    <source>
        <dbReference type="EMBL" id="NEM97193.1"/>
    </source>
</evidence>
<keyword evidence="1" id="KW-0812">Transmembrane</keyword>
<feature type="transmembrane region" description="Helical" evidence="1">
    <location>
        <begin position="59"/>
        <end position="80"/>
    </location>
</feature>
<dbReference type="Proteomes" id="UP000474777">
    <property type="component" value="Unassembled WGS sequence"/>
</dbReference>
<comment type="caution">
    <text evidence="2">The sequence shown here is derived from an EMBL/GenBank/DDBJ whole genome shotgun (WGS) entry which is preliminary data.</text>
</comment>
<accession>A0A6B3LMS7</accession>
<dbReference type="RefSeq" id="WP_163913357.1">
    <property type="nucleotide sequence ID" value="NZ_JAAGWD010000002.1"/>
</dbReference>
<protein>
    <submittedName>
        <fullName evidence="2">Uncharacterized protein</fullName>
    </submittedName>
</protein>
<dbReference type="EMBL" id="JAAGWD010000002">
    <property type="protein sequence ID" value="NEM97193.1"/>
    <property type="molecule type" value="Genomic_DNA"/>
</dbReference>